<accession>A0ABU8YUC4</accession>
<feature type="transmembrane region" description="Helical" evidence="1">
    <location>
        <begin position="180"/>
        <end position="201"/>
    </location>
</feature>
<feature type="transmembrane region" description="Helical" evidence="1">
    <location>
        <begin position="208"/>
        <end position="226"/>
    </location>
</feature>
<feature type="transmembrane region" description="Helical" evidence="1">
    <location>
        <begin position="73"/>
        <end position="94"/>
    </location>
</feature>
<dbReference type="Proteomes" id="UP001384579">
    <property type="component" value="Unassembled WGS sequence"/>
</dbReference>
<dbReference type="InterPro" id="IPR003675">
    <property type="entry name" value="Rce1/LyrA-like_dom"/>
</dbReference>
<proteinExistence type="predicted"/>
<gene>
    <name evidence="3" type="ORF">WMG39_24385</name>
</gene>
<feature type="domain" description="CAAX prenyl protease 2/Lysostaphin resistance protein A-like" evidence="2">
    <location>
        <begin position="119"/>
        <end position="216"/>
    </location>
</feature>
<comment type="caution">
    <text evidence="3">The sequence shown here is derived from an EMBL/GenBank/DDBJ whole genome shotgun (WGS) entry which is preliminary data.</text>
</comment>
<dbReference type="EMBL" id="JBBLXS010000476">
    <property type="protein sequence ID" value="MEK0187953.1"/>
    <property type="molecule type" value="Genomic_DNA"/>
</dbReference>
<evidence type="ECO:0000259" key="2">
    <source>
        <dbReference type="Pfam" id="PF02517"/>
    </source>
</evidence>
<feature type="transmembrane region" description="Helical" evidence="1">
    <location>
        <begin position="12"/>
        <end position="31"/>
    </location>
</feature>
<sequence length="229" mass="25611">MLEHSDRQNAQLALILLVPASSIGVASLFIAPGTIGTIVSVLCGFWLLVLPIAWSVLGDRYQLHLSLPKYQELLVGTVLGLLMFGMILGIYGLFGQHWIDAADAKSKVQQMGLNNPIIFLIVQAYFVLINSFIEEFIWRWFVYKKCEILIPGKAGIFLSALFFTLHHIIVLAAYTDWHGVILGSLAVFVAGAIWSWCYLAYRSLWASYISHAIADFALSIIAWKTLYKT</sequence>
<keyword evidence="1" id="KW-0472">Membrane</keyword>
<feature type="transmembrane region" description="Helical" evidence="1">
    <location>
        <begin position="154"/>
        <end position="174"/>
    </location>
</feature>
<dbReference type="Pfam" id="PF02517">
    <property type="entry name" value="Rce1-like"/>
    <property type="match status" value="1"/>
</dbReference>
<evidence type="ECO:0000313" key="4">
    <source>
        <dbReference type="Proteomes" id="UP001384579"/>
    </source>
</evidence>
<feature type="transmembrane region" description="Helical" evidence="1">
    <location>
        <begin position="114"/>
        <end position="133"/>
    </location>
</feature>
<keyword evidence="1" id="KW-0812">Transmembrane</keyword>
<name>A0ABU8YUC4_9CYAN</name>
<reference evidence="3 4" key="1">
    <citation type="journal article" date="2020" name="Harmful Algae">
        <title>Molecular and morphological characterization of a novel dihydroanatoxin-a producing Microcoleus species (cyanobacteria) from the Russian River, California, USA.</title>
        <authorList>
            <person name="Conklin K.Y."/>
            <person name="Stancheva R."/>
            <person name="Otten T.G."/>
            <person name="Fadness R."/>
            <person name="Boyer G.L."/>
            <person name="Read B."/>
            <person name="Zhang X."/>
            <person name="Sheath R.G."/>
        </authorList>
    </citation>
    <scope>NUCLEOTIDE SEQUENCE [LARGE SCALE GENOMIC DNA]</scope>
    <source>
        <strain evidence="3 4">PTRS2</strain>
    </source>
</reference>
<dbReference type="RefSeq" id="WP_340521408.1">
    <property type="nucleotide sequence ID" value="NZ_JBBLXS010000476.1"/>
</dbReference>
<keyword evidence="4" id="KW-1185">Reference proteome</keyword>
<organism evidence="3 4">
    <name type="scientific">Microcoleus anatoxicus PTRS2</name>
    <dbReference type="NCBI Taxonomy" id="2705321"/>
    <lineage>
        <taxon>Bacteria</taxon>
        <taxon>Bacillati</taxon>
        <taxon>Cyanobacteriota</taxon>
        <taxon>Cyanophyceae</taxon>
        <taxon>Oscillatoriophycideae</taxon>
        <taxon>Oscillatoriales</taxon>
        <taxon>Microcoleaceae</taxon>
        <taxon>Microcoleus</taxon>
        <taxon>Microcoleus anatoxicus</taxon>
    </lineage>
</organism>
<keyword evidence="1" id="KW-1133">Transmembrane helix</keyword>
<evidence type="ECO:0000313" key="3">
    <source>
        <dbReference type="EMBL" id="MEK0187953.1"/>
    </source>
</evidence>
<evidence type="ECO:0000256" key="1">
    <source>
        <dbReference type="SAM" id="Phobius"/>
    </source>
</evidence>
<feature type="transmembrane region" description="Helical" evidence="1">
    <location>
        <begin position="37"/>
        <end position="57"/>
    </location>
</feature>
<protein>
    <submittedName>
        <fullName evidence="3">Type II CAAX endopeptidase family protein</fullName>
    </submittedName>
</protein>